<dbReference type="SUPFAM" id="SSF55021">
    <property type="entry name" value="ACT-like"/>
    <property type="match status" value="2"/>
</dbReference>
<accession>A0A1M6J248</accession>
<sequence length="133" mass="14522">MSERDLVKLCATLSPVMADSVYVYCSFADFVLPIGLPTVCTISEREGLTAVVQREDAQRLSLPYTFDARLITLSVHSSLEAVGFMAVISRKLADAGIPCNVIAGYYHDHILVPVERADNAMASLREIADLSDE</sequence>
<dbReference type="OrthoDB" id="517867at2"/>
<dbReference type="RefSeq" id="WP_073426916.1">
    <property type="nucleotide sequence ID" value="NZ_CADFGY010000003.1"/>
</dbReference>
<proteinExistence type="predicted"/>
<dbReference type="InterPro" id="IPR018717">
    <property type="entry name" value="DUF2241"/>
</dbReference>
<name>A0A1M6J248_9BURK</name>
<gene>
    <name evidence="2" type="ORF">SAMN05192548_1001342</name>
</gene>
<evidence type="ECO:0000313" key="3">
    <source>
        <dbReference type="Proteomes" id="UP000184395"/>
    </source>
</evidence>
<dbReference type="Pfam" id="PF10000">
    <property type="entry name" value="ACT_3"/>
    <property type="match status" value="1"/>
</dbReference>
<feature type="domain" description="DUF2241" evidence="1">
    <location>
        <begin position="3"/>
        <end position="69"/>
    </location>
</feature>
<dbReference type="PANTHER" id="PTHR39199:SF1">
    <property type="entry name" value="BLR5128 PROTEIN"/>
    <property type="match status" value="1"/>
</dbReference>
<dbReference type="STRING" id="169427.SAMN05192548_1001342"/>
<dbReference type="PANTHER" id="PTHR39199">
    <property type="entry name" value="BLR5128 PROTEIN"/>
    <property type="match status" value="1"/>
</dbReference>
<reference evidence="2 3" key="1">
    <citation type="submission" date="2016-11" db="EMBL/GenBank/DDBJ databases">
        <authorList>
            <person name="Jaros S."/>
            <person name="Januszkiewicz K."/>
            <person name="Wedrychowicz H."/>
        </authorList>
    </citation>
    <scope>NUCLEOTIDE SEQUENCE [LARGE SCALE GENOMIC DNA]</scope>
    <source>
        <strain evidence="2 3">LMG 20594</strain>
    </source>
</reference>
<dbReference type="Proteomes" id="UP000184395">
    <property type="component" value="Unassembled WGS sequence"/>
</dbReference>
<dbReference type="Gene3D" id="3.30.2130.10">
    <property type="entry name" value="VC0802-like"/>
    <property type="match status" value="1"/>
</dbReference>
<dbReference type="EMBL" id="FRAB01000001">
    <property type="protein sequence ID" value="SHJ40749.1"/>
    <property type="molecule type" value="Genomic_DNA"/>
</dbReference>
<evidence type="ECO:0000259" key="1">
    <source>
        <dbReference type="Pfam" id="PF10000"/>
    </source>
</evidence>
<protein>
    <recommendedName>
        <fullName evidence="1">DUF2241 domain-containing protein</fullName>
    </recommendedName>
</protein>
<dbReference type="InterPro" id="IPR045865">
    <property type="entry name" value="ACT-like_dom_sf"/>
</dbReference>
<evidence type="ECO:0000313" key="2">
    <source>
        <dbReference type="EMBL" id="SHJ40749.1"/>
    </source>
</evidence>
<organism evidence="2 3">
    <name type="scientific">Paraburkholderia terricola</name>
    <dbReference type="NCBI Taxonomy" id="169427"/>
    <lineage>
        <taxon>Bacteria</taxon>
        <taxon>Pseudomonadati</taxon>
        <taxon>Pseudomonadota</taxon>
        <taxon>Betaproteobacteria</taxon>
        <taxon>Burkholderiales</taxon>
        <taxon>Burkholderiaceae</taxon>
        <taxon>Paraburkholderia</taxon>
    </lineage>
</organism>
<dbReference type="AlphaFoldDB" id="A0A1M6J248"/>